<reference evidence="2" key="1">
    <citation type="journal article" date="2022" name="bioRxiv">
        <title>Deciphering the potential niche of two novel black yeast fungi from a biological soil crust based on their genomes, phenotypes, and melanin regulation.</title>
        <authorList>
            <consortium name="DOE Joint Genome Institute"/>
            <person name="Carr E.C."/>
            <person name="Barton Q."/>
            <person name="Grambo S."/>
            <person name="Sullivan M."/>
            <person name="Renfro C.M."/>
            <person name="Kuo A."/>
            <person name="Pangilinan J."/>
            <person name="Lipzen A."/>
            <person name="Keymanesh K."/>
            <person name="Savage E."/>
            <person name="Barry K."/>
            <person name="Grigoriev I.V."/>
            <person name="Riekhof W.R."/>
            <person name="Harris S.S."/>
        </authorList>
    </citation>
    <scope>NUCLEOTIDE SEQUENCE</scope>
    <source>
        <strain evidence="2">JF 03-4F</strain>
    </source>
</reference>
<feature type="compositionally biased region" description="Basic and acidic residues" evidence="1">
    <location>
        <begin position="396"/>
        <end position="413"/>
    </location>
</feature>
<feature type="region of interest" description="Disordered" evidence="1">
    <location>
        <begin position="496"/>
        <end position="517"/>
    </location>
</feature>
<sequence length="917" mass="105200">MASRTDVVNQQASDKKDVTPLPPSESETPNVNTVSQDSETAKTTTRETSTRPESLSAASPKPWVLAGEAGTLGQPNLPKEDPGNYTKSNWALDAVILTLLNKDRGPDSQEKYHDLILPSDVDSAVSLARQIGLNKYNELKGKSSRYRRNGDLHQWLTDGPDFELWLKRFRAGPTACAGVDFGQQKADRPTQRQNGALTKPQQELVAEPGTRQGTDRQLRTDSVERRLPLDQIYSRPQSRSLDLGTGFGTIRQSDQVFQTLQKQKEQVQMSNANGAMPGSSRLQPSLVPRERPTTEMFQLPGEGETRQRTSTEFGGYRDRRNSDSDDYAHERSPERNGKTPEIRNRDDVNVFRTMADEARKETEQLRAELKEKDNRVEKLNKEMAEVRNALGSLKYQRPDETGPERIQRRRDPALDEENGFPEPSRRPRNRTSTNEAFRTGPSRGMANRLRNFQGGFVREDPIQILEDEPQPEPEQPQVPDAIEAILQKLNEMEQKIEQVTNRPPTEPPSARDEARDELEFHRRRVELLEQKTRMSEDRVSQDRRHAGSLDRKEYTRNGHPGDNEELLVKRNNLPRLTPQTIMIWDPEDRSPRFFIDRYHFVATLYSTEEVLRVLPLCLAGDAIEWHGNLPWSVKQEMNTKMEKWDEQILAEYKPNTGEAYQRARRLRFRFGDSTLSLNSYLRQKAALLRDASIFDHAAIINEAWNGMDTEMKTRLVMKRDETWPEFVDRAKEVEIPARLAYEKMGWSSGQSRRPQRTGASYTSSGWNREQKRSPGRKPSSPKARYQAYKDTSTEKPRTRNGDKGLSSSDRRPAENQDKDTKKDYGRSRNNGDEYRQRRGTEGQRDRNGYQDRGRGRDGDRGRDRDRGQDKDRRGRNAYLVEEDGDTSMTEMGLEDTSDQEAMGELNDYSSDHSDQGN</sequence>
<evidence type="ECO:0000313" key="3">
    <source>
        <dbReference type="Proteomes" id="UP001203852"/>
    </source>
</evidence>
<feature type="compositionally biased region" description="Basic and acidic residues" evidence="1">
    <location>
        <begin position="791"/>
        <end position="874"/>
    </location>
</feature>
<feature type="region of interest" description="Disordered" evidence="1">
    <location>
        <begin position="745"/>
        <end position="917"/>
    </location>
</feature>
<protein>
    <submittedName>
        <fullName evidence="2">Uncharacterized protein</fullName>
    </submittedName>
</protein>
<feature type="region of interest" description="Disordered" evidence="1">
    <location>
        <begin position="259"/>
        <end position="345"/>
    </location>
</feature>
<evidence type="ECO:0000256" key="1">
    <source>
        <dbReference type="SAM" id="MobiDB-lite"/>
    </source>
</evidence>
<feature type="region of interest" description="Disordered" evidence="1">
    <location>
        <begin position="1"/>
        <end position="83"/>
    </location>
</feature>
<name>A0AAN6E905_9EURO</name>
<feature type="compositionally biased region" description="Basic and acidic residues" evidence="1">
    <location>
        <begin position="303"/>
        <end position="345"/>
    </location>
</feature>
<feature type="compositionally biased region" description="Polar residues" evidence="1">
    <location>
        <begin position="191"/>
        <end position="201"/>
    </location>
</feature>
<feature type="compositionally biased region" description="Polar residues" evidence="1">
    <location>
        <begin position="747"/>
        <end position="767"/>
    </location>
</feature>
<organism evidence="2 3">
    <name type="scientific">Exophiala viscosa</name>
    <dbReference type="NCBI Taxonomy" id="2486360"/>
    <lineage>
        <taxon>Eukaryota</taxon>
        <taxon>Fungi</taxon>
        <taxon>Dikarya</taxon>
        <taxon>Ascomycota</taxon>
        <taxon>Pezizomycotina</taxon>
        <taxon>Eurotiomycetes</taxon>
        <taxon>Chaetothyriomycetidae</taxon>
        <taxon>Chaetothyriales</taxon>
        <taxon>Herpotrichiellaceae</taxon>
        <taxon>Exophiala</taxon>
    </lineage>
</organism>
<feature type="region of interest" description="Disordered" evidence="1">
    <location>
        <begin position="532"/>
        <end position="565"/>
    </location>
</feature>
<feature type="compositionally biased region" description="Polar residues" evidence="1">
    <location>
        <begin position="1"/>
        <end position="12"/>
    </location>
</feature>
<evidence type="ECO:0000313" key="2">
    <source>
        <dbReference type="EMBL" id="KAI1618920.1"/>
    </source>
</evidence>
<dbReference type="Proteomes" id="UP001203852">
    <property type="component" value="Unassembled WGS sequence"/>
</dbReference>
<feature type="compositionally biased region" description="Polar residues" evidence="1">
    <location>
        <begin position="259"/>
        <end position="273"/>
    </location>
</feature>
<proteinExistence type="predicted"/>
<dbReference type="EMBL" id="MU404350">
    <property type="protein sequence ID" value="KAI1618920.1"/>
    <property type="molecule type" value="Genomic_DNA"/>
</dbReference>
<gene>
    <name evidence="2" type="ORF">EDD36DRAFT_480893</name>
</gene>
<dbReference type="AlphaFoldDB" id="A0AAN6E905"/>
<feature type="region of interest" description="Disordered" evidence="1">
    <location>
        <begin position="179"/>
        <end position="246"/>
    </location>
</feature>
<feature type="compositionally biased region" description="Polar residues" evidence="1">
    <location>
        <begin position="25"/>
        <end position="37"/>
    </location>
</feature>
<accession>A0AAN6E905</accession>
<comment type="caution">
    <text evidence="2">The sequence shown here is derived from an EMBL/GenBank/DDBJ whole genome shotgun (WGS) entry which is preliminary data.</text>
</comment>
<keyword evidence="3" id="KW-1185">Reference proteome</keyword>
<feature type="compositionally biased region" description="Basic and acidic residues" evidence="1">
    <location>
        <begin position="213"/>
        <end position="228"/>
    </location>
</feature>
<feature type="region of interest" description="Disordered" evidence="1">
    <location>
        <begin position="389"/>
        <end position="447"/>
    </location>
</feature>